<dbReference type="PROSITE" id="PS51371">
    <property type="entry name" value="CBS"/>
    <property type="match status" value="2"/>
</dbReference>
<dbReference type="InterPro" id="IPR046342">
    <property type="entry name" value="CBS_dom_sf"/>
</dbReference>
<proteinExistence type="predicted"/>
<dbReference type="CDD" id="cd04623">
    <property type="entry name" value="CBS_pair_bac_euk"/>
    <property type="match status" value="1"/>
</dbReference>
<accession>A0ABP9PEI1</accession>
<keyword evidence="1 2" id="KW-0129">CBS domain</keyword>
<dbReference type="RefSeq" id="WP_185058541.1">
    <property type="nucleotide sequence ID" value="NZ_BAABJP010000001.1"/>
</dbReference>
<comment type="caution">
    <text evidence="4">The sequence shown here is derived from an EMBL/GenBank/DDBJ whole genome shotgun (WGS) entry which is preliminary data.</text>
</comment>
<feature type="domain" description="CBS" evidence="3">
    <location>
        <begin position="9"/>
        <end position="67"/>
    </location>
</feature>
<reference evidence="5" key="1">
    <citation type="journal article" date="2019" name="Int. J. Syst. Evol. Microbiol.">
        <title>The Global Catalogue of Microorganisms (GCM) 10K type strain sequencing project: providing services to taxonomists for standard genome sequencing and annotation.</title>
        <authorList>
            <consortium name="The Broad Institute Genomics Platform"/>
            <consortium name="The Broad Institute Genome Sequencing Center for Infectious Disease"/>
            <person name="Wu L."/>
            <person name="Ma J."/>
        </authorList>
    </citation>
    <scope>NUCLEOTIDE SEQUENCE [LARGE SCALE GENOMIC DNA]</scope>
    <source>
        <strain evidence="5">JCM 18303</strain>
    </source>
</reference>
<dbReference type="SMART" id="SM00116">
    <property type="entry name" value="CBS"/>
    <property type="match status" value="2"/>
</dbReference>
<dbReference type="EMBL" id="BAABJP010000001">
    <property type="protein sequence ID" value="GAA5145130.1"/>
    <property type="molecule type" value="Genomic_DNA"/>
</dbReference>
<gene>
    <name evidence="4" type="ORF">GCM10023321_02550</name>
</gene>
<dbReference type="PANTHER" id="PTHR43080">
    <property type="entry name" value="CBS DOMAIN-CONTAINING PROTEIN CBSX3, MITOCHONDRIAL"/>
    <property type="match status" value="1"/>
</dbReference>
<keyword evidence="5" id="KW-1185">Reference proteome</keyword>
<dbReference type="PANTHER" id="PTHR43080:SF2">
    <property type="entry name" value="CBS DOMAIN-CONTAINING PROTEIN"/>
    <property type="match status" value="1"/>
</dbReference>
<evidence type="ECO:0000313" key="4">
    <source>
        <dbReference type="EMBL" id="GAA5145130.1"/>
    </source>
</evidence>
<dbReference type="SUPFAM" id="SSF54631">
    <property type="entry name" value="CBS-domain pair"/>
    <property type="match status" value="1"/>
</dbReference>
<evidence type="ECO:0000256" key="1">
    <source>
        <dbReference type="ARBA" id="ARBA00023122"/>
    </source>
</evidence>
<protein>
    <submittedName>
        <fullName evidence="4">CBS domain-containing protein</fullName>
    </submittedName>
</protein>
<sequence>MSRISDVLRNKGAEVVTVGPDVPVSELLAVLVGRNIGAAVVTSGDDVVGIVSERDVVHCVYGRGGQLLNTPISDIMSRDVVTCVPEDAVDTLMRTMTERRIRHLPVVVDGRLIGIVSIGDLVKARIGELEEERAHLHSYLAAGS</sequence>
<dbReference type="Gene3D" id="3.10.580.10">
    <property type="entry name" value="CBS-domain"/>
    <property type="match status" value="1"/>
</dbReference>
<name>A0ABP9PEI1_9PSEU</name>
<evidence type="ECO:0000259" key="3">
    <source>
        <dbReference type="PROSITE" id="PS51371"/>
    </source>
</evidence>
<dbReference type="InterPro" id="IPR000644">
    <property type="entry name" value="CBS_dom"/>
</dbReference>
<dbReference type="InterPro" id="IPR051257">
    <property type="entry name" value="Diverse_CBS-Domain"/>
</dbReference>
<evidence type="ECO:0000256" key="2">
    <source>
        <dbReference type="PROSITE-ProRule" id="PRU00703"/>
    </source>
</evidence>
<feature type="domain" description="CBS" evidence="3">
    <location>
        <begin position="76"/>
        <end position="131"/>
    </location>
</feature>
<dbReference type="InterPro" id="IPR044725">
    <property type="entry name" value="CBSX3_CBS_dom"/>
</dbReference>
<evidence type="ECO:0000313" key="5">
    <source>
        <dbReference type="Proteomes" id="UP001428817"/>
    </source>
</evidence>
<dbReference type="Proteomes" id="UP001428817">
    <property type="component" value="Unassembled WGS sequence"/>
</dbReference>
<organism evidence="4 5">
    <name type="scientific">Pseudonocardia eucalypti</name>
    <dbReference type="NCBI Taxonomy" id="648755"/>
    <lineage>
        <taxon>Bacteria</taxon>
        <taxon>Bacillati</taxon>
        <taxon>Actinomycetota</taxon>
        <taxon>Actinomycetes</taxon>
        <taxon>Pseudonocardiales</taxon>
        <taxon>Pseudonocardiaceae</taxon>
        <taxon>Pseudonocardia</taxon>
    </lineage>
</organism>
<dbReference type="Pfam" id="PF00571">
    <property type="entry name" value="CBS"/>
    <property type="match status" value="2"/>
</dbReference>